<dbReference type="EMBL" id="JAUQOM010000007">
    <property type="protein sequence ID" value="MDO7836144.1"/>
    <property type="molecule type" value="Genomic_DNA"/>
</dbReference>
<dbReference type="Pfam" id="PF19112">
    <property type="entry name" value="VanA_C"/>
    <property type="match status" value="1"/>
</dbReference>
<keyword evidence="7" id="KW-0223">Dioxygenase</keyword>
<keyword evidence="3" id="KW-0560">Oxidoreductase</keyword>
<dbReference type="Proteomes" id="UP001176471">
    <property type="component" value="Unassembled WGS sequence"/>
</dbReference>
<dbReference type="CDD" id="cd08878">
    <property type="entry name" value="RHO_alpha_C_DMO-like"/>
    <property type="match status" value="1"/>
</dbReference>
<dbReference type="GO" id="GO:0051213">
    <property type="term" value="F:dioxygenase activity"/>
    <property type="evidence" value="ECO:0007669"/>
    <property type="project" value="UniProtKB-KW"/>
</dbReference>
<evidence type="ECO:0000259" key="6">
    <source>
        <dbReference type="PROSITE" id="PS51296"/>
    </source>
</evidence>
<dbReference type="RefSeq" id="WP_304536564.1">
    <property type="nucleotide sequence ID" value="NZ_JAUQOM010000007.1"/>
</dbReference>
<gene>
    <name evidence="7" type="ORF">Q4610_13925</name>
</gene>
<evidence type="ECO:0000256" key="1">
    <source>
        <dbReference type="ARBA" id="ARBA00022714"/>
    </source>
</evidence>
<evidence type="ECO:0000313" key="7">
    <source>
        <dbReference type="EMBL" id="MDO7836144.1"/>
    </source>
</evidence>
<dbReference type="PANTHER" id="PTHR21266">
    <property type="entry name" value="IRON-SULFUR DOMAIN CONTAINING PROTEIN"/>
    <property type="match status" value="1"/>
</dbReference>
<sequence length="348" mass="37998">MNNNAQFLKNIWYLSAWETELGDGSLARTIADVPLLFLRTDDGVSALLDRCPHRFAPLSCGQVKTDHVVCGYHGLAFGADGKCVSNPHGPIVSALQVPTFPAVLRHAAVWVWLGDREAADPALIPDMHFIDRAGPAARVEGHLENEAHYMLMVENIMDLSHADYLHATTLGNGINTIAKTKVEVGERSITVRWSADDHVLPPVQDAVMPRPGQPAFFRNDVEWSAPGAMVQTMIFGPADQPEQIVGDSVTAHVMTPMSATRTHYFFCHTSNLVSAQPEMVPQIREILLGAFAGEDSPMLAAQQTRIGSADFWDLGPVLLPSDVAAVRVRRRMDQLLAAERGDSVEQPA</sequence>
<keyword evidence="4" id="KW-0408">Iron</keyword>
<dbReference type="InterPro" id="IPR036922">
    <property type="entry name" value="Rieske_2Fe-2S_sf"/>
</dbReference>
<feature type="domain" description="Rieske" evidence="6">
    <location>
        <begin position="12"/>
        <end position="111"/>
    </location>
</feature>
<proteinExistence type="predicted"/>
<accession>A0ABT8ZNN5</accession>
<keyword evidence="2" id="KW-0479">Metal-binding</keyword>
<dbReference type="InterPro" id="IPR017941">
    <property type="entry name" value="Rieske_2Fe-2S"/>
</dbReference>
<evidence type="ECO:0000256" key="3">
    <source>
        <dbReference type="ARBA" id="ARBA00023002"/>
    </source>
</evidence>
<comment type="caution">
    <text evidence="7">The sequence shown here is derived from an EMBL/GenBank/DDBJ whole genome shotgun (WGS) entry which is preliminary data.</text>
</comment>
<dbReference type="InterPro" id="IPR050584">
    <property type="entry name" value="Cholesterol_7-desaturase"/>
</dbReference>
<organism evidence="7 8">
    <name type="scientific">Sphingobium cyanobacteriorum</name>
    <dbReference type="NCBI Taxonomy" id="3063954"/>
    <lineage>
        <taxon>Bacteria</taxon>
        <taxon>Pseudomonadati</taxon>
        <taxon>Pseudomonadota</taxon>
        <taxon>Alphaproteobacteria</taxon>
        <taxon>Sphingomonadales</taxon>
        <taxon>Sphingomonadaceae</taxon>
        <taxon>Sphingobium</taxon>
    </lineage>
</organism>
<evidence type="ECO:0000256" key="5">
    <source>
        <dbReference type="ARBA" id="ARBA00023014"/>
    </source>
</evidence>
<keyword evidence="5" id="KW-0411">Iron-sulfur</keyword>
<dbReference type="Pfam" id="PF00355">
    <property type="entry name" value="Rieske"/>
    <property type="match status" value="1"/>
</dbReference>
<dbReference type="SUPFAM" id="SSF50022">
    <property type="entry name" value="ISP domain"/>
    <property type="match status" value="1"/>
</dbReference>
<dbReference type="PROSITE" id="PS51296">
    <property type="entry name" value="RIESKE"/>
    <property type="match status" value="1"/>
</dbReference>
<dbReference type="PANTHER" id="PTHR21266:SF60">
    <property type="entry name" value="3-KETOSTEROID-9-ALPHA-MONOOXYGENASE, OXYGENASE COMPONENT"/>
    <property type="match status" value="1"/>
</dbReference>
<dbReference type="Gene3D" id="3.90.380.10">
    <property type="entry name" value="Naphthalene 1,2-dioxygenase Alpha Subunit, Chain A, domain 1"/>
    <property type="match status" value="1"/>
</dbReference>
<dbReference type="InterPro" id="IPR044043">
    <property type="entry name" value="VanA_C_cat"/>
</dbReference>
<evidence type="ECO:0000313" key="8">
    <source>
        <dbReference type="Proteomes" id="UP001176471"/>
    </source>
</evidence>
<keyword evidence="1" id="KW-0001">2Fe-2S</keyword>
<protein>
    <submittedName>
        <fullName evidence="7">Aromatic ring-hydroxylating dioxygenase subunit alpha</fullName>
    </submittedName>
</protein>
<name>A0ABT8ZNN5_9SPHN</name>
<evidence type="ECO:0000256" key="2">
    <source>
        <dbReference type="ARBA" id="ARBA00022723"/>
    </source>
</evidence>
<dbReference type="SUPFAM" id="SSF55961">
    <property type="entry name" value="Bet v1-like"/>
    <property type="match status" value="1"/>
</dbReference>
<dbReference type="Gene3D" id="2.102.10.10">
    <property type="entry name" value="Rieske [2Fe-2S] iron-sulphur domain"/>
    <property type="match status" value="1"/>
</dbReference>
<reference evidence="7" key="1">
    <citation type="submission" date="2023-07" db="EMBL/GenBank/DDBJ databases">
        <title>Bacterial whole genome sequence for Sphingobium sp. HBC34.</title>
        <authorList>
            <person name="Le V."/>
            <person name="Ko S.-R."/>
            <person name="Ahn C.-Y."/>
            <person name="Oh H.-M."/>
        </authorList>
    </citation>
    <scope>NUCLEOTIDE SEQUENCE</scope>
    <source>
        <strain evidence="7">HBC34</strain>
    </source>
</reference>
<keyword evidence="8" id="KW-1185">Reference proteome</keyword>
<evidence type="ECO:0000256" key="4">
    <source>
        <dbReference type="ARBA" id="ARBA00023004"/>
    </source>
</evidence>